<dbReference type="STRING" id="1230341.AAV35_004950"/>
<dbReference type="InterPro" id="IPR027417">
    <property type="entry name" value="P-loop_NTPase"/>
</dbReference>
<dbReference type="EMBL" id="AMPQ01000004">
    <property type="protein sequence ID" value="EKE32156.1"/>
    <property type="molecule type" value="Genomic_DNA"/>
</dbReference>
<dbReference type="Proteomes" id="UP000092654">
    <property type="component" value="Chromosome"/>
</dbReference>
<evidence type="ECO:0000313" key="2">
    <source>
        <dbReference type="EMBL" id="AKG04191.1"/>
    </source>
</evidence>
<gene>
    <name evidence="2" type="ORF">AAV35_004950</name>
    <name evidence="3" type="ORF">MJ3_04269</name>
</gene>
<accession>K2FMQ9</accession>
<dbReference type="OrthoDB" id="9809324at2"/>
<dbReference type="EMBL" id="CP011361">
    <property type="protein sequence ID" value="AKG04191.1"/>
    <property type="molecule type" value="Genomic_DNA"/>
</dbReference>
<dbReference type="PANTHER" id="PTHR43581">
    <property type="entry name" value="ATP/GTP PHOSPHATASE"/>
    <property type="match status" value="1"/>
</dbReference>
<dbReference type="InterPro" id="IPR051396">
    <property type="entry name" value="Bact_Antivir_Def_Nuclease"/>
</dbReference>
<reference evidence="3 4" key="1">
    <citation type="journal article" date="2012" name="J. Bacteriol.">
        <title>Draft Genome Sequence of Salimicrobium sp. Strain MJ3, Isolated from Myulchi-Jeot, Korean Fermented Seafood.</title>
        <authorList>
            <person name="Lee S.H."/>
            <person name="Jung J.Y."/>
            <person name="Jeon C.O."/>
        </authorList>
    </citation>
    <scope>NUCLEOTIDE SEQUENCE [LARGE SCALE GENOMIC DNA]</scope>
    <source>
        <strain evidence="3 4">MJ3</strain>
    </source>
</reference>
<dbReference type="PATRIC" id="fig|1230341.3.peg.887"/>
<feature type="domain" description="ATPase AAA-type core" evidence="1">
    <location>
        <begin position="25"/>
        <end position="293"/>
    </location>
</feature>
<evidence type="ECO:0000259" key="1">
    <source>
        <dbReference type="Pfam" id="PF13304"/>
    </source>
</evidence>
<evidence type="ECO:0000313" key="4">
    <source>
        <dbReference type="Proteomes" id="UP000011746"/>
    </source>
</evidence>
<evidence type="ECO:0000313" key="5">
    <source>
        <dbReference type="Proteomes" id="UP000092654"/>
    </source>
</evidence>
<reference evidence="5" key="2">
    <citation type="submission" date="2015-06" db="EMBL/GenBank/DDBJ databases">
        <title>Salimicrobium jeotgali MJ3, isolated from Myulchi jeot, a traditional Korean fermented seafood.</title>
        <authorList>
            <person name="Kim K.H."/>
            <person name="Jeon C.O."/>
            <person name="Jin H.M."/>
        </authorList>
    </citation>
    <scope>NUCLEOTIDE SEQUENCE [LARGE SCALE GENOMIC DNA]</scope>
    <source>
        <strain evidence="5">MJ3</strain>
    </source>
</reference>
<reference evidence="2" key="3">
    <citation type="submission" date="2016-11" db="EMBL/GenBank/DDBJ databases">
        <title>Salimicrobium jeotgali MJ3, isolated from Myulchi jeot, a traditional Korean fermented seafood.</title>
        <authorList>
            <person name="Kim K.H."/>
            <person name="Jeon C.O."/>
            <person name="Jin H.M."/>
        </authorList>
    </citation>
    <scope>NUCLEOTIDE SEQUENCE</scope>
    <source>
        <strain evidence="2">MJ3</strain>
    </source>
</reference>
<keyword evidence="4" id="KW-1185">Reference proteome</keyword>
<name>K2FMQ9_9BACI</name>
<dbReference type="Proteomes" id="UP000011746">
    <property type="component" value="Unassembled WGS sequence"/>
</dbReference>
<dbReference type="CDD" id="cd00267">
    <property type="entry name" value="ABC_ATPase"/>
    <property type="match status" value="1"/>
</dbReference>
<dbReference type="Pfam" id="PF13304">
    <property type="entry name" value="AAA_21"/>
    <property type="match status" value="1"/>
</dbReference>
<dbReference type="Gene3D" id="3.40.50.300">
    <property type="entry name" value="P-loop containing nucleotide triphosphate hydrolases"/>
    <property type="match status" value="1"/>
</dbReference>
<dbReference type="RefSeq" id="WP_008588637.1">
    <property type="nucleotide sequence ID" value="NZ_AMPQ01000004.1"/>
</dbReference>
<dbReference type="KEGG" id="sje:AAV35_004950"/>
<dbReference type="GO" id="GO:0005524">
    <property type="term" value="F:ATP binding"/>
    <property type="evidence" value="ECO:0007669"/>
    <property type="project" value="InterPro"/>
</dbReference>
<proteinExistence type="predicted"/>
<dbReference type="AlphaFoldDB" id="K2FMQ9"/>
<sequence>MRVTKLKIHEFRKFKNNEVKFGKKLTCISGHNAVGKSTILGILANSSELNKKTGTTINGGAFRADLKEIMKFSEEFDPSGSQKCTLEFTDLPNITQEPYLESISFRATWQKKGKENNKRYRLLPMPTEERHTVRKYKFPTLYLGMSRLYPIGEVDDKNVNPDRIKSLTDEEKNFVHDNHKWILANNDSYKSSHSVNLKNTKKTGFGIETEQYDALSNSAGQDNLGQILLSLLSFKRLKKNMGEDWVGGLLLIDEVDATLHPIAQNRLFDFLSDFSKTYDIQIIFTTHSLSLLEHIDKNIDQINHYHESENRPLKSIELNYLSTDHGSMKVHTDLNVQDIKSDLLNTYSFNKKNEIKIYSEDNEARWFFDELIGYCKQKNFIKFSSNKLEHVSVSLGKNQLLKLLRGDFNYFSKNLTLLDGDVEDDDIRKELRGVVTNYSPSDGKTYNIIKLPGGESPEKLLWDYALDLPEGHPFYADNPKGISFKKTSFIDNGPNSANYTSKHQRENFKEWFKDHELEMNQLIWFWLDDHQETVVSFLREFKFAHDFVAKSNLFDEIIINDDLIKSIEEKEAFSGQNL</sequence>
<dbReference type="GO" id="GO:0016887">
    <property type="term" value="F:ATP hydrolysis activity"/>
    <property type="evidence" value="ECO:0007669"/>
    <property type="project" value="InterPro"/>
</dbReference>
<protein>
    <recommendedName>
        <fullName evidence="1">ATPase AAA-type core domain-containing protein</fullName>
    </recommendedName>
</protein>
<dbReference type="eggNOG" id="COG1106">
    <property type="taxonomic scope" value="Bacteria"/>
</dbReference>
<dbReference type="PANTHER" id="PTHR43581:SF4">
    <property type="entry name" value="ATP_GTP PHOSPHATASE"/>
    <property type="match status" value="1"/>
</dbReference>
<organism evidence="3 4">
    <name type="scientific">Salimicrobium jeotgali</name>
    <dbReference type="NCBI Taxonomy" id="1230341"/>
    <lineage>
        <taxon>Bacteria</taxon>
        <taxon>Bacillati</taxon>
        <taxon>Bacillota</taxon>
        <taxon>Bacilli</taxon>
        <taxon>Bacillales</taxon>
        <taxon>Bacillaceae</taxon>
        <taxon>Salimicrobium</taxon>
    </lineage>
</organism>
<dbReference type="SUPFAM" id="SSF52540">
    <property type="entry name" value="P-loop containing nucleoside triphosphate hydrolases"/>
    <property type="match status" value="1"/>
</dbReference>
<dbReference type="InterPro" id="IPR003959">
    <property type="entry name" value="ATPase_AAA_core"/>
</dbReference>
<evidence type="ECO:0000313" key="3">
    <source>
        <dbReference type="EMBL" id="EKE32156.1"/>
    </source>
</evidence>